<feature type="non-terminal residue" evidence="2">
    <location>
        <position position="156"/>
    </location>
</feature>
<evidence type="ECO:0000313" key="3">
    <source>
        <dbReference type="Proteomes" id="UP000626109"/>
    </source>
</evidence>
<protein>
    <recommendedName>
        <fullName evidence="4">HNH endonuclease</fullName>
    </recommendedName>
</protein>
<dbReference type="AlphaFoldDB" id="A0A813JEM5"/>
<proteinExistence type="predicted"/>
<gene>
    <name evidence="2" type="ORF">PGLA2088_LOCUS20107</name>
</gene>
<evidence type="ECO:0000313" key="2">
    <source>
        <dbReference type="EMBL" id="CAE8676932.1"/>
    </source>
</evidence>
<sequence length="156" mass="17838">FRCESCDADCSYPSRPADRSQNTGGSSASTSRLRLESHERWEFDDSRQMQRLVRLVGLCNLCHEATHMKLADSRGRGEAARRQLAAVTGMSSEDSEAHVQEAYRLWELRSQKQWSLDLSLLTESVFQLLHVPDKAEREQLALEGLARDKERQQESE</sequence>
<evidence type="ECO:0008006" key="4">
    <source>
        <dbReference type="Google" id="ProtNLM"/>
    </source>
</evidence>
<accession>A0A813JEM5</accession>
<feature type="compositionally biased region" description="Polar residues" evidence="1">
    <location>
        <begin position="19"/>
        <end position="31"/>
    </location>
</feature>
<feature type="region of interest" description="Disordered" evidence="1">
    <location>
        <begin position="1"/>
        <end position="31"/>
    </location>
</feature>
<dbReference type="EMBL" id="CAJNNW010025346">
    <property type="protein sequence ID" value="CAE8676932.1"/>
    <property type="molecule type" value="Genomic_DNA"/>
</dbReference>
<organism evidence="2 3">
    <name type="scientific">Polarella glacialis</name>
    <name type="common">Dinoflagellate</name>
    <dbReference type="NCBI Taxonomy" id="89957"/>
    <lineage>
        <taxon>Eukaryota</taxon>
        <taxon>Sar</taxon>
        <taxon>Alveolata</taxon>
        <taxon>Dinophyceae</taxon>
        <taxon>Suessiales</taxon>
        <taxon>Suessiaceae</taxon>
        <taxon>Polarella</taxon>
    </lineage>
</organism>
<reference evidence="2" key="1">
    <citation type="submission" date="2021-02" db="EMBL/GenBank/DDBJ databases">
        <authorList>
            <person name="Dougan E. K."/>
            <person name="Rhodes N."/>
            <person name="Thang M."/>
            <person name="Chan C."/>
        </authorList>
    </citation>
    <scope>NUCLEOTIDE SEQUENCE</scope>
</reference>
<evidence type="ECO:0000256" key="1">
    <source>
        <dbReference type="SAM" id="MobiDB-lite"/>
    </source>
</evidence>
<name>A0A813JEM5_POLGL</name>
<comment type="caution">
    <text evidence="2">The sequence shown here is derived from an EMBL/GenBank/DDBJ whole genome shotgun (WGS) entry which is preliminary data.</text>
</comment>
<dbReference type="Proteomes" id="UP000626109">
    <property type="component" value="Unassembled WGS sequence"/>
</dbReference>